<dbReference type="EMBL" id="JBANRG010000017">
    <property type="protein sequence ID" value="KAK7458827.1"/>
    <property type="molecule type" value="Genomic_DNA"/>
</dbReference>
<evidence type="ECO:0000313" key="9">
    <source>
        <dbReference type="EMBL" id="KAK7458827.1"/>
    </source>
</evidence>
<dbReference type="PANTHER" id="PTHR47338:SF29">
    <property type="entry name" value="ZN(2)-C6 FUNGAL-TYPE DOMAIN-CONTAINING PROTEIN"/>
    <property type="match status" value="1"/>
</dbReference>
<keyword evidence="10" id="KW-1185">Reference proteome</keyword>
<organism evidence="9 10">
    <name type="scientific">Marasmiellus scandens</name>
    <dbReference type="NCBI Taxonomy" id="2682957"/>
    <lineage>
        <taxon>Eukaryota</taxon>
        <taxon>Fungi</taxon>
        <taxon>Dikarya</taxon>
        <taxon>Basidiomycota</taxon>
        <taxon>Agaricomycotina</taxon>
        <taxon>Agaricomycetes</taxon>
        <taxon>Agaricomycetidae</taxon>
        <taxon>Agaricales</taxon>
        <taxon>Marasmiineae</taxon>
        <taxon>Omphalotaceae</taxon>
        <taxon>Marasmiellus</taxon>
    </lineage>
</organism>
<dbReference type="PANTHER" id="PTHR47338">
    <property type="entry name" value="ZN(II)2CYS6 TRANSCRIPTION FACTOR (EUROFUNG)-RELATED"/>
    <property type="match status" value="1"/>
</dbReference>
<feature type="compositionally biased region" description="Low complexity" evidence="7">
    <location>
        <begin position="369"/>
        <end position="387"/>
    </location>
</feature>
<gene>
    <name evidence="9" type="ORF">VKT23_009837</name>
</gene>
<proteinExistence type="predicted"/>
<accession>A0ABR1JG71</accession>
<evidence type="ECO:0000256" key="3">
    <source>
        <dbReference type="ARBA" id="ARBA00023015"/>
    </source>
</evidence>
<evidence type="ECO:0000256" key="7">
    <source>
        <dbReference type="SAM" id="MobiDB-lite"/>
    </source>
</evidence>
<dbReference type="InterPro" id="IPR050815">
    <property type="entry name" value="TF_fung"/>
</dbReference>
<feature type="region of interest" description="Disordered" evidence="7">
    <location>
        <begin position="369"/>
        <end position="392"/>
    </location>
</feature>
<keyword evidence="2" id="KW-0479">Metal-binding</keyword>
<evidence type="ECO:0000313" key="10">
    <source>
        <dbReference type="Proteomes" id="UP001498398"/>
    </source>
</evidence>
<keyword evidence="3" id="KW-0805">Transcription regulation</keyword>
<dbReference type="Proteomes" id="UP001498398">
    <property type="component" value="Unassembled WGS sequence"/>
</dbReference>
<reference evidence="9 10" key="1">
    <citation type="submission" date="2024-01" db="EMBL/GenBank/DDBJ databases">
        <title>A draft genome for the cacao thread blight pathogen Marasmiellus scandens.</title>
        <authorList>
            <person name="Baruah I.K."/>
            <person name="Leung J."/>
            <person name="Bukari Y."/>
            <person name="Amoako-Attah I."/>
            <person name="Meinhardt L.W."/>
            <person name="Bailey B.A."/>
            <person name="Cohen S.P."/>
        </authorList>
    </citation>
    <scope>NUCLEOTIDE SEQUENCE [LARGE SCALE GENOMIC DNA]</scope>
    <source>
        <strain evidence="9 10">GH-19</strain>
    </source>
</reference>
<name>A0ABR1JG71_9AGAR</name>
<feature type="domain" description="Xylanolytic transcriptional activator regulatory" evidence="8">
    <location>
        <begin position="117"/>
        <end position="291"/>
    </location>
</feature>
<keyword evidence="6" id="KW-0175">Coiled coil</keyword>
<feature type="coiled-coil region" evidence="6">
    <location>
        <begin position="9"/>
        <end position="43"/>
    </location>
</feature>
<dbReference type="CDD" id="cd12148">
    <property type="entry name" value="fungal_TF_MHR"/>
    <property type="match status" value="1"/>
</dbReference>
<keyword evidence="4" id="KW-0804">Transcription</keyword>
<evidence type="ECO:0000256" key="1">
    <source>
        <dbReference type="ARBA" id="ARBA00004123"/>
    </source>
</evidence>
<comment type="subcellular location">
    <subcellularLocation>
        <location evidence="1">Nucleus</location>
    </subcellularLocation>
</comment>
<evidence type="ECO:0000256" key="2">
    <source>
        <dbReference type="ARBA" id="ARBA00022723"/>
    </source>
</evidence>
<dbReference type="Pfam" id="PF04082">
    <property type="entry name" value="Fungal_trans"/>
    <property type="match status" value="1"/>
</dbReference>
<comment type="caution">
    <text evidence="9">The sequence shown here is derived from an EMBL/GenBank/DDBJ whole genome shotgun (WGS) entry which is preliminary data.</text>
</comment>
<dbReference type="InterPro" id="IPR007219">
    <property type="entry name" value="XnlR_reg_dom"/>
</dbReference>
<evidence type="ECO:0000259" key="8">
    <source>
        <dbReference type="Pfam" id="PF04082"/>
    </source>
</evidence>
<protein>
    <recommendedName>
        <fullName evidence="8">Xylanolytic transcriptional activator regulatory domain-containing protein</fullName>
    </recommendedName>
</protein>
<evidence type="ECO:0000256" key="6">
    <source>
        <dbReference type="SAM" id="Coils"/>
    </source>
</evidence>
<evidence type="ECO:0000256" key="5">
    <source>
        <dbReference type="ARBA" id="ARBA00023242"/>
    </source>
</evidence>
<sequence length="524" mass="57548">MRWCSSPVLQLGGSQIEDLERQIEELESRIQEQERSIAAERTGNSVLLRNPYASYDASTTAQAQSVWAPFRMPSAQRSEDVPLQLRQTLLVTFLPYALEFGFFLDTADVCNSIMSVSSQSSTGTMPVAPALMYSMFLLASHLSASSPQVSALEPEFLSRAVGSVSQILTSTSQRTETRTSDHPHWKVLQAIQSHVLLAQYFFLTGRKLEGRYSVTIAVSLVLGTRMHRIRSEEEALQSFGMHRETGRGIHTGGYTSGSGAQVVNPREETERINAFWTVLALNSRWTAIEGNARSSSTIQRFLANTPDDGHSTLALHAKACILLEQAFDLVNRYDQSQPSSATGSSQSAQNFLGAFNSLIGLTTRFTSELPPVDSVPDSPPSTTSSLPRASNSGSKKRQLLVIHTLVRVASIRLYSLFENTNYSGPNERVRTHQLKLEAANEAARMIGLIDGRGVVFIDSVMAMLWPVIAHVLITEIRRLGGRGGYTQVEYQGSFDLISRAMSGLAPCSTLMSEQLGKMQGSRSM</sequence>
<keyword evidence="5" id="KW-0539">Nucleus</keyword>
<evidence type="ECO:0000256" key="4">
    <source>
        <dbReference type="ARBA" id="ARBA00023163"/>
    </source>
</evidence>